<dbReference type="Pfam" id="PF04325">
    <property type="entry name" value="DUF465"/>
    <property type="match status" value="1"/>
</dbReference>
<dbReference type="RefSeq" id="WP_161720272.1">
    <property type="nucleotide sequence ID" value="NZ_JAAAPO010000006.1"/>
</dbReference>
<dbReference type="Gene3D" id="6.10.280.50">
    <property type="match status" value="1"/>
</dbReference>
<dbReference type="EMBL" id="JAAAPO010000006">
    <property type="protein sequence ID" value="NBC37832.1"/>
    <property type="molecule type" value="Genomic_DNA"/>
</dbReference>
<comment type="caution">
    <text evidence="1">The sequence shown here is derived from an EMBL/GenBank/DDBJ whole genome shotgun (WGS) entry which is preliminary data.</text>
</comment>
<proteinExistence type="predicted"/>
<protein>
    <submittedName>
        <fullName evidence="1">DUF465 domain-containing protein</fullName>
    </submittedName>
</protein>
<gene>
    <name evidence="1" type="ORF">GTZ99_14855</name>
</gene>
<name>A0ABW9XHE5_9SPHN</name>
<dbReference type="InterPro" id="IPR007420">
    <property type="entry name" value="DUF465"/>
</dbReference>
<evidence type="ECO:0000313" key="2">
    <source>
        <dbReference type="Proteomes" id="UP000753724"/>
    </source>
</evidence>
<accession>A0ABW9XHE5</accession>
<sequence length="60" mass="7281">MSDRYFAMLRRHQKLDEALRLARLRRFADPFEIARLKKLKLAIKDRLARLTPARRRTQMA</sequence>
<reference evidence="2" key="1">
    <citation type="submission" date="2020-01" db="EMBL/GenBank/DDBJ databases">
        <title>Sphingomonas sp. strain CSW-10.</title>
        <authorList>
            <person name="Chen W.-M."/>
        </authorList>
    </citation>
    <scope>NUCLEOTIDE SEQUENCE [LARGE SCALE GENOMIC DNA]</scope>
    <source>
        <strain evidence="2">FSY-8</strain>
    </source>
</reference>
<dbReference type="InterPro" id="IPR038444">
    <property type="entry name" value="DUF465_sf"/>
</dbReference>
<dbReference type="Proteomes" id="UP000753724">
    <property type="component" value="Unassembled WGS sequence"/>
</dbReference>
<evidence type="ECO:0000313" key="1">
    <source>
        <dbReference type="EMBL" id="NBC37832.1"/>
    </source>
</evidence>
<organism evidence="1 2">
    <name type="scientific">Novosphingobium ovatum</name>
    <dbReference type="NCBI Taxonomy" id="1908523"/>
    <lineage>
        <taxon>Bacteria</taxon>
        <taxon>Pseudomonadati</taxon>
        <taxon>Pseudomonadota</taxon>
        <taxon>Alphaproteobacteria</taxon>
        <taxon>Sphingomonadales</taxon>
        <taxon>Sphingomonadaceae</taxon>
        <taxon>Novosphingobium</taxon>
    </lineage>
</organism>
<keyword evidence="2" id="KW-1185">Reference proteome</keyword>